<dbReference type="PANTHER" id="PTHR11575">
    <property type="entry name" value="5'-NUCLEOTIDASE-RELATED"/>
    <property type="match status" value="1"/>
</dbReference>
<dbReference type="SUPFAM" id="SSF55816">
    <property type="entry name" value="5'-nucleotidase (syn. UDP-sugar hydrolase), C-terminal domain"/>
    <property type="match status" value="1"/>
</dbReference>
<organism evidence="7 8">
    <name type="scientific">Candidatus Competibacter phosphatis</name>
    <dbReference type="NCBI Taxonomy" id="221280"/>
    <lineage>
        <taxon>Bacteria</taxon>
        <taxon>Pseudomonadati</taxon>
        <taxon>Pseudomonadota</taxon>
        <taxon>Gammaproteobacteria</taxon>
        <taxon>Candidatus Competibacteraceae</taxon>
        <taxon>Candidatus Competibacter</taxon>
    </lineage>
</organism>
<dbReference type="InterPro" id="IPR036907">
    <property type="entry name" value="5'-Nucleotdase_C_sf"/>
</dbReference>
<evidence type="ECO:0000256" key="4">
    <source>
        <dbReference type="SAM" id="MobiDB-lite"/>
    </source>
</evidence>
<keyword evidence="3" id="KW-0547">Nucleotide-binding</keyword>
<keyword evidence="3" id="KW-0378">Hydrolase</keyword>
<dbReference type="Proteomes" id="UP000760480">
    <property type="component" value="Unassembled WGS sequence"/>
</dbReference>
<dbReference type="RefSeq" id="WP_169250139.1">
    <property type="nucleotide sequence ID" value="NZ_SPMZ01000066.1"/>
</dbReference>
<feature type="domain" description="Calcineurin-like phosphoesterase" evidence="5">
    <location>
        <begin position="37"/>
        <end position="265"/>
    </location>
</feature>
<gene>
    <name evidence="7" type="ORF">E4P82_17750</name>
</gene>
<name>A0ABX1TR90_9GAMM</name>
<protein>
    <submittedName>
        <fullName evidence="7">Bifunctional metallophosphatase/5'-nucleotidase</fullName>
    </submittedName>
</protein>
<dbReference type="Gene3D" id="3.60.21.10">
    <property type="match status" value="1"/>
</dbReference>
<dbReference type="SUPFAM" id="SSF56300">
    <property type="entry name" value="Metallo-dependent phosphatases"/>
    <property type="match status" value="1"/>
</dbReference>
<dbReference type="Gene3D" id="3.90.780.10">
    <property type="entry name" value="5'-Nucleotidase, C-terminal domain"/>
    <property type="match status" value="1"/>
</dbReference>
<reference evidence="7 8" key="1">
    <citation type="submission" date="2019-03" db="EMBL/GenBank/DDBJ databases">
        <title>Metabolic reconstructions from genomes of highly enriched 'Candidatus Accumulibacter' and 'Candidatus Competibacter' bioreactor populations.</title>
        <authorList>
            <person name="Annavajhala M.K."/>
            <person name="Welles L."/>
            <person name="Abbas B."/>
            <person name="Sorokin D."/>
            <person name="Park H."/>
            <person name="Van Loosdrecht M."/>
            <person name="Chandran K."/>
        </authorList>
    </citation>
    <scope>NUCLEOTIDE SEQUENCE [LARGE SCALE GENOMIC DNA]</scope>
    <source>
        <strain evidence="7 8">SBR_G</strain>
    </source>
</reference>
<evidence type="ECO:0000313" key="8">
    <source>
        <dbReference type="Proteomes" id="UP000760480"/>
    </source>
</evidence>
<comment type="similarity">
    <text evidence="1 3">Belongs to the 5'-nucleotidase family.</text>
</comment>
<dbReference type="InterPro" id="IPR006146">
    <property type="entry name" value="5'-Nucleotdase_CS"/>
</dbReference>
<feature type="compositionally biased region" description="Basic and acidic residues" evidence="4">
    <location>
        <begin position="45"/>
        <end position="56"/>
    </location>
</feature>
<proteinExistence type="inferred from homology"/>
<evidence type="ECO:0000259" key="6">
    <source>
        <dbReference type="Pfam" id="PF02872"/>
    </source>
</evidence>
<dbReference type="InterPro" id="IPR029052">
    <property type="entry name" value="Metallo-depent_PP-like"/>
</dbReference>
<evidence type="ECO:0000256" key="1">
    <source>
        <dbReference type="ARBA" id="ARBA00006654"/>
    </source>
</evidence>
<evidence type="ECO:0000256" key="2">
    <source>
        <dbReference type="ARBA" id="ARBA00022729"/>
    </source>
</evidence>
<dbReference type="InterPro" id="IPR004843">
    <property type="entry name" value="Calcineurin-like_PHP"/>
</dbReference>
<keyword evidence="2" id="KW-0732">Signal</keyword>
<comment type="caution">
    <text evidence="7">The sequence shown here is derived from an EMBL/GenBank/DDBJ whole genome shotgun (WGS) entry which is preliminary data.</text>
</comment>
<dbReference type="CDD" id="cd07409">
    <property type="entry name" value="MPP_CD73_N"/>
    <property type="match status" value="1"/>
</dbReference>
<dbReference type="EMBL" id="SPMZ01000066">
    <property type="protein sequence ID" value="NMQ20870.1"/>
    <property type="molecule type" value="Genomic_DNA"/>
</dbReference>
<dbReference type="PANTHER" id="PTHR11575:SF24">
    <property type="entry name" value="5'-NUCLEOTIDASE"/>
    <property type="match status" value="1"/>
</dbReference>
<dbReference type="InterPro" id="IPR008334">
    <property type="entry name" value="5'-Nucleotdase_C"/>
</dbReference>
<dbReference type="PROSITE" id="PS00785">
    <property type="entry name" value="5_NUCLEOTIDASE_1"/>
    <property type="match status" value="1"/>
</dbReference>
<dbReference type="InterPro" id="IPR006179">
    <property type="entry name" value="5_nucleotidase/apyrase"/>
</dbReference>
<evidence type="ECO:0000259" key="5">
    <source>
        <dbReference type="Pfam" id="PF00149"/>
    </source>
</evidence>
<feature type="domain" description="5'-Nucleotidase C-terminal" evidence="6">
    <location>
        <begin position="392"/>
        <end position="538"/>
    </location>
</feature>
<dbReference type="Pfam" id="PF00149">
    <property type="entry name" value="Metallophos"/>
    <property type="match status" value="1"/>
</dbReference>
<keyword evidence="8" id="KW-1185">Reference proteome</keyword>
<evidence type="ECO:0000313" key="7">
    <source>
        <dbReference type="EMBL" id="NMQ20870.1"/>
    </source>
</evidence>
<dbReference type="Pfam" id="PF02872">
    <property type="entry name" value="5_nucleotid_C"/>
    <property type="match status" value="1"/>
</dbReference>
<feature type="region of interest" description="Disordered" evidence="4">
    <location>
        <begin position="45"/>
        <end position="71"/>
    </location>
</feature>
<evidence type="ECO:0000256" key="3">
    <source>
        <dbReference type="RuleBase" id="RU362119"/>
    </source>
</evidence>
<dbReference type="PRINTS" id="PR01607">
    <property type="entry name" value="APYRASEFAMLY"/>
</dbReference>
<dbReference type="PROSITE" id="PS00786">
    <property type="entry name" value="5_NUCLEOTIDASE_2"/>
    <property type="match status" value="1"/>
</dbReference>
<accession>A0ABX1TR90</accession>
<sequence>MIQFIGPFALAVALSLAGLNGCARFSSDPPSRPITLTLLHTNDTHSHLEPFPRDDELSAGNQGPQQGGIARRKTLIDTVRDSEPNVLLVDAGDHFQGTIFYNAWKGSAEIMAMNALGYDATTLGNHEFDRGPAELGRALRGEPVEIAGTVYPTEKPRPPIVVTNIDVSAEPALRGLFVPSVVLERSGERFGILGVVTEDVPAISSPGPRVRFLDAVSSVQTEADRLRAAGINKIILLSHSGYPVDLERAPRWRGIDLIVSGHDHALLGDPAAVEAVAPGQGERVKGPYPTVTAGADGVPVLVVSGYEWGRWLGRLKVDFDERGIIQQWEADPMFVRGCAFVRGVVDCSRQSAPEDPAVKARVARYRAPMDRFAQVVIGRAGMVFDGGRTPGLRTQEMPLGNLIADTMRTAAAQSDGAVAAFVNSGGIRAGFNAGDMTFEHALAVLPFGNTLVVLDLTGEELVTALDQGVSQPGEGAFPQVAGLALVYCTRVPCPAALRPGGRITALMVNGVPVDSTARYRIAINSYMAGGGDGYAMLQAACARPGGYCRDTGLLDLDLLVEAFKTQSPLVRRVEGRIVAR</sequence>